<gene>
    <name evidence="3" type="ORF">PV10_02770</name>
</gene>
<evidence type="ECO:0000313" key="4">
    <source>
        <dbReference type="Proteomes" id="UP000054302"/>
    </source>
</evidence>
<dbReference type="Gene3D" id="3.40.50.1820">
    <property type="entry name" value="alpha/beta hydrolase"/>
    <property type="match status" value="1"/>
</dbReference>
<dbReference type="GO" id="GO:0016787">
    <property type="term" value="F:hydrolase activity"/>
    <property type="evidence" value="ECO:0007669"/>
    <property type="project" value="UniProtKB-KW"/>
</dbReference>
<proteinExistence type="predicted"/>
<dbReference type="Proteomes" id="UP000054302">
    <property type="component" value="Unassembled WGS sequence"/>
</dbReference>
<dbReference type="InterPro" id="IPR000073">
    <property type="entry name" value="AB_hydrolase_1"/>
</dbReference>
<feature type="domain" description="AB hydrolase-1" evidence="2">
    <location>
        <begin position="22"/>
        <end position="245"/>
    </location>
</feature>
<sequence length="264" mass="28745">MPHLDNNGVKIYYEVHGEGPPLLLSHGFSSTSGMWKGQVSTISTYFKLITWDMRGHGQSDYPRDQSAYSEELTVSDMAAILDHVCGPGSSAIVGGLSLGGYMSQAFYRDHPDRVRALLIIATGPGFKKDSARDAWNETAHKTAKAFETKGLAPLQQESPERASATHRDATGLALAARGMLAQRNSGVFDALPQIKVPSLIVVGADDTPFLPASEYMLKKIPGAKKVVIPRAGHAVNIDQPQLFLKAIMPFLDDFRQERNPKSLL</sequence>
<dbReference type="GO" id="GO:0016020">
    <property type="term" value="C:membrane"/>
    <property type="evidence" value="ECO:0007669"/>
    <property type="project" value="TreeGrafter"/>
</dbReference>
<dbReference type="EMBL" id="KN847521">
    <property type="protein sequence ID" value="KIV95071.1"/>
    <property type="molecule type" value="Genomic_DNA"/>
</dbReference>
<dbReference type="PRINTS" id="PR00111">
    <property type="entry name" value="ABHYDROLASE"/>
</dbReference>
<dbReference type="OrthoDB" id="408373at2759"/>
<dbReference type="STRING" id="212818.A0A0D1Y3B5"/>
<dbReference type="GeneID" id="27320615"/>
<evidence type="ECO:0000313" key="3">
    <source>
        <dbReference type="EMBL" id="KIV95071.1"/>
    </source>
</evidence>
<dbReference type="SUPFAM" id="SSF53474">
    <property type="entry name" value="alpha/beta-Hydrolases"/>
    <property type="match status" value="1"/>
</dbReference>
<reference evidence="3 4" key="1">
    <citation type="submission" date="2015-01" db="EMBL/GenBank/DDBJ databases">
        <title>The Genome Sequence of Exophiala mesophila CBS40295.</title>
        <authorList>
            <consortium name="The Broad Institute Genomics Platform"/>
            <person name="Cuomo C."/>
            <person name="de Hoog S."/>
            <person name="Gorbushina A."/>
            <person name="Stielow B."/>
            <person name="Teixiera M."/>
            <person name="Abouelleil A."/>
            <person name="Chapman S.B."/>
            <person name="Priest M."/>
            <person name="Young S.K."/>
            <person name="Wortman J."/>
            <person name="Nusbaum C."/>
            <person name="Birren B."/>
        </authorList>
    </citation>
    <scope>NUCLEOTIDE SEQUENCE [LARGE SCALE GENOMIC DNA]</scope>
    <source>
        <strain evidence="3 4">CBS 40295</strain>
    </source>
</reference>
<dbReference type="OMA" id="YSMGGWI"/>
<dbReference type="VEuPathDB" id="FungiDB:PV10_02770"/>
<dbReference type="InterPro" id="IPR029058">
    <property type="entry name" value="AB_hydrolase_fold"/>
</dbReference>
<dbReference type="Pfam" id="PF12697">
    <property type="entry name" value="Abhydrolase_6"/>
    <property type="match status" value="1"/>
</dbReference>
<protein>
    <recommendedName>
        <fullName evidence="2">AB hydrolase-1 domain-containing protein</fullName>
    </recommendedName>
</protein>
<dbReference type="RefSeq" id="XP_016226645.1">
    <property type="nucleotide sequence ID" value="XM_016367127.1"/>
</dbReference>
<evidence type="ECO:0000256" key="1">
    <source>
        <dbReference type="ARBA" id="ARBA00022801"/>
    </source>
</evidence>
<keyword evidence="4" id="KW-1185">Reference proteome</keyword>
<evidence type="ECO:0000259" key="2">
    <source>
        <dbReference type="Pfam" id="PF12697"/>
    </source>
</evidence>
<dbReference type="HOGENOM" id="CLU_020336_50_4_1"/>
<organism evidence="3 4">
    <name type="scientific">Exophiala mesophila</name>
    <name type="common">Black yeast-like fungus</name>
    <dbReference type="NCBI Taxonomy" id="212818"/>
    <lineage>
        <taxon>Eukaryota</taxon>
        <taxon>Fungi</taxon>
        <taxon>Dikarya</taxon>
        <taxon>Ascomycota</taxon>
        <taxon>Pezizomycotina</taxon>
        <taxon>Eurotiomycetes</taxon>
        <taxon>Chaetothyriomycetidae</taxon>
        <taxon>Chaetothyriales</taxon>
        <taxon>Herpotrichiellaceae</taxon>
        <taxon>Exophiala</taxon>
    </lineage>
</organism>
<dbReference type="PANTHER" id="PTHR43798">
    <property type="entry name" value="MONOACYLGLYCEROL LIPASE"/>
    <property type="match status" value="1"/>
</dbReference>
<keyword evidence="1" id="KW-0378">Hydrolase</keyword>
<dbReference type="PANTHER" id="PTHR43798:SF31">
    <property type="entry name" value="AB HYDROLASE SUPERFAMILY PROTEIN YCLE"/>
    <property type="match status" value="1"/>
</dbReference>
<name>A0A0D1Y3B5_EXOME</name>
<dbReference type="AlphaFoldDB" id="A0A0D1Y3B5"/>
<dbReference type="InterPro" id="IPR050266">
    <property type="entry name" value="AB_hydrolase_sf"/>
</dbReference>
<accession>A0A0D1Y3B5</accession>